<dbReference type="InterPro" id="IPR023214">
    <property type="entry name" value="HAD_sf"/>
</dbReference>
<organism evidence="2 3">
    <name type="scientific">Sphingobacterium athyrii</name>
    <dbReference type="NCBI Taxonomy" id="2152717"/>
    <lineage>
        <taxon>Bacteria</taxon>
        <taxon>Pseudomonadati</taxon>
        <taxon>Bacteroidota</taxon>
        <taxon>Sphingobacteriia</taxon>
        <taxon>Sphingobacteriales</taxon>
        <taxon>Sphingobacteriaceae</taxon>
        <taxon>Sphingobacterium</taxon>
    </lineage>
</organism>
<proteinExistence type="predicted"/>
<dbReference type="Pfam" id="PF03031">
    <property type="entry name" value="NIF"/>
    <property type="match status" value="1"/>
</dbReference>
<evidence type="ECO:0000259" key="1">
    <source>
        <dbReference type="PROSITE" id="PS50969"/>
    </source>
</evidence>
<name>A0A363NTL2_9SPHI</name>
<protein>
    <submittedName>
        <fullName evidence="2">Phosphoprotein phosphatase</fullName>
    </submittedName>
</protein>
<dbReference type="PROSITE" id="PS50969">
    <property type="entry name" value="FCP1"/>
    <property type="match status" value="1"/>
</dbReference>
<dbReference type="InterPro" id="IPR050365">
    <property type="entry name" value="TIM50"/>
</dbReference>
<feature type="domain" description="FCP1 homology" evidence="1">
    <location>
        <begin position="1"/>
        <end position="160"/>
    </location>
</feature>
<accession>A0A363NTL2</accession>
<sequence>MKKTLLVLDLDETLLYATKEKLIQQEDFVVGAYNVYVRPNLDYFLSRVAQDFKLAIWSSADDAYVEELVGKIKPVAVDFEFIWGRSRTTKKRKSVTDEYYYVKRLSKVKRKGFLLESTLIIDDTAEKSMLNYGNAIQIAEFTGNANDDELLLLASYLEKFKNVENVRQIDKRNWRNQERSS</sequence>
<dbReference type="Proteomes" id="UP000250831">
    <property type="component" value="Unassembled WGS sequence"/>
</dbReference>
<dbReference type="PANTHER" id="PTHR12210">
    <property type="entry name" value="DULLARD PROTEIN PHOSPHATASE"/>
    <property type="match status" value="1"/>
</dbReference>
<keyword evidence="3" id="KW-1185">Reference proteome</keyword>
<reference evidence="2 3" key="1">
    <citation type="submission" date="2018-04" db="EMBL/GenBank/DDBJ databases">
        <title>Sphingobacterium sp. M46 Genome.</title>
        <authorList>
            <person name="Cheng J."/>
            <person name="Li Y."/>
        </authorList>
    </citation>
    <scope>NUCLEOTIDE SEQUENCE [LARGE SCALE GENOMIC DNA]</scope>
    <source>
        <strain evidence="2 3">M46</strain>
    </source>
</reference>
<evidence type="ECO:0000313" key="3">
    <source>
        <dbReference type="Proteomes" id="UP000250831"/>
    </source>
</evidence>
<dbReference type="CDD" id="cd07521">
    <property type="entry name" value="HAD_FCP1-like"/>
    <property type="match status" value="1"/>
</dbReference>
<comment type="caution">
    <text evidence="2">The sequence shown here is derived from an EMBL/GenBank/DDBJ whole genome shotgun (WGS) entry which is preliminary data.</text>
</comment>
<dbReference type="InterPro" id="IPR004274">
    <property type="entry name" value="FCP1_dom"/>
</dbReference>
<dbReference type="RefSeq" id="WP_108634025.1">
    <property type="nucleotide sequence ID" value="NZ_QCXX01000003.1"/>
</dbReference>
<dbReference type="InterPro" id="IPR036412">
    <property type="entry name" value="HAD-like_sf"/>
</dbReference>
<dbReference type="AlphaFoldDB" id="A0A363NTL2"/>
<dbReference type="SUPFAM" id="SSF56784">
    <property type="entry name" value="HAD-like"/>
    <property type="match status" value="1"/>
</dbReference>
<dbReference type="OrthoDB" id="65801at2"/>
<dbReference type="EMBL" id="QCXX01000003">
    <property type="protein sequence ID" value="PUV24097.1"/>
    <property type="molecule type" value="Genomic_DNA"/>
</dbReference>
<gene>
    <name evidence="2" type="ORF">DCO56_12055</name>
</gene>
<evidence type="ECO:0000313" key="2">
    <source>
        <dbReference type="EMBL" id="PUV24097.1"/>
    </source>
</evidence>
<dbReference type="Gene3D" id="3.40.50.1000">
    <property type="entry name" value="HAD superfamily/HAD-like"/>
    <property type="match status" value="1"/>
</dbReference>
<dbReference type="SMART" id="SM00577">
    <property type="entry name" value="CPDc"/>
    <property type="match status" value="1"/>
</dbReference>